<name>A0AAE9Z9G5_9GAMM</name>
<dbReference type="EMBL" id="CP059734">
    <property type="protein sequence ID" value="WDE08464.1"/>
    <property type="molecule type" value="Genomic_DNA"/>
</dbReference>
<dbReference type="Gene3D" id="3.30.1460.10">
    <property type="match status" value="1"/>
</dbReference>
<protein>
    <submittedName>
        <fullName evidence="1">Type III secretion system chaperone</fullName>
    </submittedName>
</protein>
<sequence length="157" mass="17825">MGILKHVEQLMTEIGPLCDELHTVLQRKDDEWAIRLNERDFFAKYNHDTELVTLATDVGMLSGEEREKIYKALLSYNIMWQTTDGISMGLDNEDRIQLMISLGAANLERGLLVNVIENISEKADFWQELLKSMAKASTIESHDNGLSDLFNPALLKA</sequence>
<dbReference type="Proteomes" id="UP000032352">
    <property type="component" value="Chromosome pTvir"/>
</dbReference>
<reference evidence="1 2" key="1">
    <citation type="journal article" date="2015" name="Genome Announc.">
        <title>Draft Genome Sequences of Marine Isolates of Thalassomonas viridans and Thalassomonas actiniarum.</title>
        <authorList>
            <person name="Olonade I."/>
            <person name="van Zyl L.J."/>
            <person name="Trindade M."/>
        </authorList>
    </citation>
    <scope>NUCLEOTIDE SEQUENCE [LARGE SCALE GENOMIC DNA]</scope>
    <source>
        <strain evidence="1 2">XOM25</strain>
    </source>
</reference>
<organism evidence="1 2">
    <name type="scientific">Thalassomonas viridans</name>
    <dbReference type="NCBI Taxonomy" id="137584"/>
    <lineage>
        <taxon>Bacteria</taxon>
        <taxon>Pseudomonadati</taxon>
        <taxon>Pseudomonadota</taxon>
        <taxon>Gammaproteobacteria</taxon>
        <taxon>Alteromonadales</taxon>
        <taxon>Colwelliaceae</taxon>
        <taxon>Thalassomonas</taxon>
    </lineage>
</organism>
<dbReference type="CDD" id="cd16364">
    <property type="entry name" value="T3SC_I-like"/>
    <property type="match status" value="1"/>
</dbReference>
<keyword evidence="2" id="KW-1185">Reference proteome</keyword>
<proteinExistence type="predicted"/>
<reference evidence="1 2" key="2">
    <citation type="journal article" date="2022" name="Mar. Drugs">
        <title>Bioassay-Guided Fractionation Leads to the Detection of Cholic Acid Generated by the Rare Thalassomonas sp.</title>
        <authorList>
            <person name="Pheiffer F."/>
            <person name="Schneider Y.K."/>
            <person name="Hansen E.H."/>
            <person name="Andersen J.H."/>
            <person name="Isaksson J."/>
            <person name="Busche T."/>
            <person name="R C."/>
            <person name="Kalinowski J."/>
            <person name="Zyl L.V."/>
            <person name="Trindade M."/>
        </authorList>
    </citation>
    <scope>NUCLEOTIDE SEQUENCE [LARGE SCALE GENOMIC DNA]</scope>
    <source>
        <strain evidence="1 2">XOM25</strain>
    </source>
</reference>
<dbReference type="RefSeq" id="WP_044837603.1">
    <property type="nucleotide sequence ID" value="NZ_CP059734.1"/>
</dbReference>
<gene>
    <name evidence="1" type="ORF">SG34_031570</name>
</gene>
<accession>A0AAE9Z9G5</accession>
<evidence type="ECO:0000313" key="1">
    <source>
        <dbReference type="EMBL" id="WDE08464.1"/>
    </source>
</evidence>
<evidence type="ECO:0000313" key="2">
    <source>
        <dbReference type="Proteomes" id="UP000032352"/>
    </source>
</evidence>
<dbReference type="InterPro" id="IPR010261">
    <property type="entry name" value="Tir_chaperone"/>
</dbReference>
<dbReference type="Pfam" id="PF05932">
    <property type="entry name" value="CesT"/>
    <property type="match status" value="1"/>
</dbReference>
<dbReference type="SUPFAM" id="SSF69635">
    <property type="entry name" value="Type III secretory system chaperone-like"/>
    <property type="match status" value="1"/>
</dbReference>
<dbReference type="KEGG" id="tvd:SG34_031570"/>
<dbReference type="AlphaFoldDB" id="A0AAE9Z9G5"/>
<dbReference type="GO" id="GO:0030254">
    <property type="term" value="P:protein secretion by the type III secretion system"/>
    <property type="evidence" value="ECO:0007669"/>
    <property type="project" value="InterPro"/>
</dbReference>